<dbReference type="GO" id="GO:0005813">
    <property type="term" value="C:centrosome"/>
    <property type="evidence" value="ECO:0007669"/>
    <property type="project" value="TreeGrafter"/>
</dbReference>
<proteinExistence type="predicted"/>
<reference evidence="1 2" key="1">
    <citation type="submission" date="2024-04" db="EMBL/GenBank/DDBJ databases">
        <authorList>
            <consortium name="Genoscope - CEA"/>
            <person name="William W."/>
        </authorList>
    </citation>
    <scope>NUCLEOTIDE SEQUENCE [LARGE SCALE GENOMIC DNA]</scope>
</reference>
<dbReference type="PANTHER" id="PTHR28588">
    <property type="entry name" value="HAUS AUGMIN-LIKE COMPLEX SUBUNIT 5"/>
    <property type="match status" value="1"/>
</dbReference>
<name>A0AAV2I889_LYMST</name>
<protein>
    <recommendedName>
        <fullName evidence="3">HAUS augmin-like complex subunit 5</fullName>
    </recommendedName>
</protein>
<accession>A0AAV2I889</accession>
<comment type="caution">
    <text evidence="1">The sequence shown here is derived from an EMBL/GenBank/DDBJ whole genome shotgun (WGS) entry which is preliminary data.</text>
</comment>
<dbReference type="GO" id="GO:0007098">
    <property type="term" value="P:centrosome cycle"/>
    <property type="evidence" value="ECO:0007669"/>
    <property type="project" value="TreeGrafter"/>
</dbReference>
<gene>
    <name evidence="1" type="ORF">GSLYS_00015384001</name>
</gene>
<evidence type="ECO:0008006" key="3">
    <source>
        <dbReference type="Google" id="ProtNLM"/>
    </source>
</evidence>
<dbReference type="EMBL" id="CAXITT010000452">
    <property type="protein sequence ID" value="CAL1541778.1"/>
    <property type="molecule type" value="Genomic_DNA"/>
</dbReference>
<dbReference type="PANTHER" id="PTHR28588:SF1">
    <property type="entry name" value="HAUS AUGMIN-LIKE COMPLEX SUBUNIT 5"/>
    <property type="match status" value="1"/>
</dbReference>
<dbReference type="Pfam" id="PF14817">
    <property type="entry name" value="HAUS5"/>
    <property type="match status" value="1"/>
</dbReference>
<keyword evidence="2" id="KW-1185">Reference proteome</keyword>
<organism evidence="1 2">
    <name type="scientific">Lymnaea stagnalis</name>
    <name type="common">Great pond snail</name>
    <name type="synonym">Helix stagnalis</name>
    <dbReference type="NCBI Taxonomy" id="6523"/>
    <lineage>
        <taxon>Eukaryota</taxon>
        <taxon>Metazoa</taxon>
        <taxon>Spiralia</taxon>
        <taxon>Lophotrochozoa</taxon>
        <taxon>Mollusca</taxon>
        <taxon>Gastropoda</taxon>
        <taxon>Heterobranchia</taxon>
        <taxon>Euthyneura</taxon>
        <taxon>Panpulmonata</taxon>
        <taxon>Hygrophila</taxon>
        <taxon>Lymnaeoidea</taxon>
        <taxon>Lymnaeidae</taxon>
        <taxon>Lymnaea</taxon>
    </lineage>
</organism>
<evidence type="ECO:0000313" key="2">
    <source>
        <dbReference type="Proteomes" id="UP001497497"/>
    </source>
</evidence>
<dbReference type="GO" id="GO:0051225">
    <property type="term" value="P:spindle assembly"/>
    <property type="evidence" value="ECO:0007669"/>
    <property type="project" value="InterPro"/>
</dbReference>
<sequence length="690" mass="78872">MARNKKEDLHKRLMTWAIEEMKFQTTAQSSSHNFQLPSEQDFKSLCQKPLDDVWIYVLKYVKSVQTVRLVKGNLALKRFLDAQRIYKPQLGDSVQEEEEKEKLQRSRSLIAKELTSCLSDVCYLEKEMKQVSKEVMETALIYQSVCQRVRDLQKKDGLLEAAGRFSEEKIAVLAKYTEIVTLRTKELAKQDDLSAQDFVIGGQSNKTDILETESQRHVRATGQNISHFLHNMFDGAFSSDKAALKKAEIELWKSVEKLRTSLSVTTIISSLITNTERAAKNLREETFALNIAKDVQTLSFSYGNASGLRDISKPPSVEKSVRQLLEASNLQHVIRWFKEQEHKNDEWKLTVKLEDLLAEVHKHVHRVMGEHPRNVPLAKGYVDALIQLAVERAVAPCLRAEIDRLVECIQKAKQEKHELHLKYQKIQVFRKIVEKNQLIIATLANQNSTASVRLDMQRKQVLSYIASRGIESHVNEVQVLTTDLKGSLIAEAQKFLSLVLPCLLVVSLDSNTRLCVLDLSISPAIYSTAREKLWVYSSVCAALDFPEFKSTDSLPLFLLEQHCNLQVLSASQCNRDLMVNAALSAAKTADISSFIDLCRKVEQHDKAQCDKYVPQLEKSIAKISASIKELENLKNAIHSWWEQPAKHATPWVIEQGKTFEQWMEKWRVAVNQMNKHLELKKDWLHKSSLK</sequence>
<dbReference type="InterPro" id="IPR029131">
    <property type="entry name" value="HAUS5"/>
</dbReference>
<dbReference type="GO" id="GO:0070652">
    <property type="term" value="C:HAUS complex"/>
    <property type="evidence" value="ECO:0007669"/>
    <property type="project" value="InterPro"/>
</dbReference>
<evidence type="ECO:0000313" key="1">
    <source>
        <dbReference type="EMBL" id="CAL1541778.1"/>
    </source>
</evidence>
<dbReference type="AlphaFoldDB" id="A0AAV2I889"/>
<dbReference type="Proteomes" id="UP001497497">
    <property type="component" value="Unassembled WGS sequence"/>
</dbReference>